<gene>
    <name evidence="1" type="ORF">MRATA1EN1_LOCUS28382</name>
</gene>
<name>A0ABN9A185_RANTA</name>
<dbReference type="Proteomes" id="UP001176941">
    <property type="component" value="Chromosome 9"/>
</dbReference>
<accession>A0ABN9A185</accession>
<protein>
    <submittedName>
        <fullName evidence="1">Uncharacterized protein</fullName>
    </submittedName>
</protein>
<dbReference type="EMBL" id="OX459945">
    <property type="protein sequence ID" value="CAI9179420.1"/>
    <property type="molecule type" value="Genomic_DNA"/>
</dbReference>
<evidence type="ECO:0000313" key="2">
    <source>
        <dbReference type="Proteomes" id="UP001176941"/>
    </source>
</evidence>
<organism evidence="1 2">
    <name type="scientific">Rangifer tarandus platyrhynchus</name>
    <name type="common">Svalbard reindeer</name>
    <dbReference type="NCBI Taxonomy" id="3082113"/>
    <lineage>
        <taxon>Eukaryota</taxon>
        <taxon>Metazoa</taxon>
        <taxon>Chordata</taxon>
        <taxon>Craniata</taxon>
        <taxon>Vertebrata</taxon>
        <taxon>Euteleostomi</taxon>
        <taxon>Mammalia</taxon>
        <taxon>Eutheria</taxon>
        <taxon>Laurasiatheria</taxon>
        <taxon>Artiodactyla</taxon>
        <taxon>Ruminantia</taxon>
        <taxon>Pecora</taxon>
        <taxon>Cervidae</taxon>
        <taxon>Odocoileinae</taxon>
        <taxon>Rangifer</taxon>
    </lineage>
</organism>
<sequence>MPNAIQVHCGNVHQLYLQLYPTPALRPHNHTIRKVGGVWSLEASEHDAMLQRESGGAGWRLMLEGWGRIPRLLQWLKQVTSTSARAHRKEWTGQMLRRENLQASSKKANGIYFMPLENGQFP</sequence>
<proteinExistence type="predicted"/>
<keyword evidence="2" id="KW-1185">Reference proteome</keyword>
<reference evidence="1" key="1">
    <citation type="submission" date="2023-04" db="EMBL/GenBank/DDBJ databases">
        <authorList>
            <consortium name="ELIXIR-Norway"/>
        </authorList>
    </citation>
    <scope>NUCLEOTIDE SEQUENCE [LARGE SCALE GENOMIC DNA]</scope>
</reference>
<evidence type="ECO:0000313" key="1">
    <source>
        <dbReference type="EMBL" id="CAI9179420.1"/>
    </source>
</evidence>